<evidence type="ECO:0000313" key="1">
    <source>
        <dbReference type="EMBL" id="CAG8459540.1"/>
    </source>
</evidence>
<name>A0ACA9K9C1_9GLOM</name>
<gene>
    <name evidence="1" type="ORF">ACOLOM_LOCUS1111</name>
</gene>
<protein>
    <submittedName>
        <fullName evidence="1">9340_t:CDS:1</fullName>
    </submittedName>
</protein>
<dbReference type="EMBL" id="CAJVPT010001263">
    <property type="protein sequence ID" value="CAG8459540.1"/>
    <property type="molecule type" value="Genomic_DNA"/>
</dbReference>
<reference evidence="1" key="1">
    <citation type="submission" date="2021-06" db="EMBL/GenBank/DDBJ databases">
        <authorList>
            <person name="Kallberg Y."/>
            <person name="Tangrot J."/>
            <person name="Rosling A."/>
        </authorList>
    </citation>
    <scope>NUCLEOTIDE SEQUENCE</scope>
    <source>
        <strain evidence="1">CL356</strain>
    </source>
</reference>
<comment type="caution">
    <text evidence="1">The sequence shown here is derived from an EMBL/GenBank/DDBJ whole genome shotgun (WGS) entry which is preliminary data.</text>
</comment>
<dbReference type="Proteomes" id="UP000789525">
    <property type="component" value="Unassembled WGS sequence"/>
</dbReference>
<evidence type="ECO:0000313" key="2">
    <source>
        <dbReference type="Proteomes" id="UP000789525"/>
    </source>
</evidence>
<keyword evidence="2" id="KW-1185">Reference proteome</keyword>
<accession>A0ACA9K9C1</accession>
<sequence>MEDIVQYQSDASSNESDGKSTEFRDENASSTRSEDHIGLNSVEQGKKRKTPVDRILLNTNTFEKSVWANKQIRGYVSKRAKLRQASETDLEAQQKDLLSLVPDVLPFDTKLLDPPSRIKSALNSKHSTNDTTQFSAIPKRRTVFLQKEHVKGINALLWCGSFEFELYQGQVLASASMDGTVKIWDVFRSKRCVRTIRHDGAVKDVKWDNYRNGILSGGYDQVVKLTDIETGTTMQSFPHAHIVTAFRYHPTQPNVFVSGMMKDGIQSWDLRSNKVIKESKKFWGGVNDLEFFPDGTNLLCCSDYVVRNSSDKNIMIWDINSDLEVYFYQCLLVSTFNSELSHIPMQGKGEWTKMVINTARIDVFNII</sequence>
<proteinExistence type="predicted"/>
<organism evidence="1 2">
    <name type="scientific">Acaulospora colombiana</name>
    <dbReference type="NCBI Taxonomy" id="27376"/>
    <lineage>
        <taxon>Eukaryota</taxon>
        <taxon>Fungi</taxon>
        <taxon>Fungi incertae sedis</taxon>
        <taxon>Mucoromycota</taxon>
        <taxon>Glomeromycotina</taxon>
        <taxon>Glomeromycetes</taxon>
        <taxon>Diversisporales</taxon>
        <taxon>Acaulosporaceae</taxon>
        <taxon>Acaulospora</taxon>
    </lineage>
</organism>